<reference evidence="7 8" key="1">
    <citation type="submission" date="2018-08" db="EMBL/GenBank/DDBJ databases">
        <title>A genome reference for cultivated species of the human gut microbiota.</title>
        <authorList>
            <person name="Zou Y."/>
            <person name="Xue W."/>
            <person name="Luo G."/>
        </authorList>
    </citation>
    <scope>NUCLEOTIDE SEQUENCE [LARGE SCALE GENOMIC DNA]</scope>
    <source>
        <strain evidence="7 8">AF14-18</strain>
    </source>
</reference>
<dbReference type="EMBL" id="QRZM01000007">
    <property type="protein sequence ID" value="RGV74607.1"/>
    <property type="molecule type" value="Genomic_DNA"/>
</dbReference>
<dbReference type="Pfam" id="PF05958">
    <property type="entry name" value="tRNA_U5-meth_tr"/>
    <property type="match status" value="1"/>
</dbReference>
<name>A0A412Z3P4_9FIRM</name>
<feature type="binding site" evidence="4">
    <location>
        <position position="287"/>
    </location>
    <ligand>
        <name>S-adenosyl-L-methionine</name>
        <dbReference type="ChEBI" id="CHEBI:59789"/>
    </ligand>
</feature>
<evidence type="ECO:0000259" key="6">
    <source>
        <dbReference type="PROSITE" id="PS50926"/>
    </source>
</evidence>
<evidence type="ECO:0000313" key="8">
    <source>
        <dbReference type="Proteomes" id="UP000284543"/>
    </source>
</evidence>
<dbReference type="FunFam" id="3.40.50.150:FF:000009">
    <property type="entry name" value="23S rRNA (Uracil(1939)-C(5))-methyltransferase RlmD"/>
    <property type="match status" value="1"/>
</dbReference>
<dbReference type="CDD" id="cd02440">
    <property type="entry name" value="AdoMet_MTases"/>
    <property type="match status" value="1"/>
</dbReference>
<comment type="similarity">
    <text evidence="4">Belongs to the class I-like SAM-binding methyltransferase superfamily. RNA M5U methyltransferase family.</text>
</comment>
<dbReference type="NCBIfam" id="TIGR00479">
    <property type="entry name" value="rumA"/>
    <property type="match status" value="1"/>
</dbReference>
<feature type="binding site" evidence="4">
    <location>
        <position position="386"/>
    </location>
    <ligand>
        <name>S-adenosyl-L-methionine</name>
        <dbReference type="ChEBI" id="CHEBI:59789"/>
    </ligand>
</feature>
<evidence type="ECO:0000256" key="4">
    <source>
        <dbReference type="PROSITE-ProRule" id="PRU01024"/>
    </source>
</evidence>
<protein>
    <submittedName>
        <fullName evidence="7">23S rRNA (Uracil(1939)-C(5))-methyltransferase RlmD</fullName>
        <ecNumber evidence="7">2.1.1.190</ecNumber>
    </submittedName>
</protein>
<dbReference type="Gene3D" id="3.40.50.150">
    <property type="entry name" value="Vaccinia Virus protein VP39"/>
    <property type="match status" value="1"/>
</dbReference>
<feature type="active site" evidence="5">
    <location>
        <position position="413"/>
    </location>
</feature>
<dbReference type="PANTHER" id="PTHR11061">
    <property type="entry name" value="RNA M5U METHYLTRANSFERASE"/>
    <property type="match status" value="1"/>
</dbReference>
<dbReference type="EC" id="2.1.1.190" evidence="7"/>
<dbReference type="SUPFAM" id="SSF50249">
    <property type="entry name" value="Nucleic acid-binding proteins"/>
    <property type="match status" value="1"/>
</dbReference>
<keyword evidence="1 4" id="KW-0489">Methyltransferase</keyword>
<feature type="binding site" evidence="4">
    <location>
        <position position="337"/>
    </location>
    <ligand>
        <name>S-adenosyl-L-methionine</name>
        <dbReference type="ChEBI" id="CHEBI:59789"/>
    </ligand>
</feature>
<dbReference type="PROSITE" id="PS50926">
    <property type="entry name" value="TRAM"/>
    <property type="match status" value="1"/>
</dbReference>
<dbReference type="InterPro" id="IPR002792">
    <property type="entry name" value="TRAM_dom"/>
</dbReference>
<dbReference type="Gene3D" id="2.40.50.140">
    <property type="entry name" value="Nucleic acid-binding proteins"/>
    <property type="match status" value="1"/>
</dbReference>
<keyword evidence="2 4" id="KW-0808">Transferase</keyword>
<evidence type="ECO:0000256" key="2">
    <source>
        <dbReference type="ARBA" id="ARBA00022679"/>
    </source>
</evidence>
<dbReference type="Pfam" id="PF01938">
    <property type="entry name" value="TRAM"/>
    <property type="match status" value="1"/>
</dbReference>
<dbReference type="PANTHER" id="PTHR11061:SF30">
    <property type="entry name" value="TRNA (URACIL(54)-C(5))-METHYLTRANSFERASE"/>
    <property type="match status" value="1"/>
</dbReference>
<dbReference type="GO" id="GO:0070475">
    <property type="term" value="P:rRNA base methylation"/>
    <property type="evidence" value="ECO:0007669"/>
    <property type="project" value="TreeGrafter"/>
</dbReference>
<evidence type="ECO:0000256" key="3">
    <source>
        <dbReference type="ARBA" id="ARBA00022691"/>
    </source>
</evidence>
<organism evidence="7 8">
    <name type="scientific">Enterocloster bolteae</name>
    <dbReference type="NCBI Taxonomy" id="208479"/>
    <lineage>
        <taxon>Bacteria</taxon>
        <taxon>Bacillati</taxon>
        <taxon>Bacillota</taxon>
        <taxon>Clostridia</taxon>
        <taxon>Lachnospirales</taxon>
        <taxon>Lachnospiraceae</taxon>
        <taxon>Enterocloster</taxon>
    </lineage>
</organism>
<dbReference type="InterPro" id="IPR030390">
    <property type="entry name" value="MeTrfase_TrmA_AS"/>
</dbReference>
<evidence type="ECO:0000256" key="5">
    <source>
        <dbReference type="PROSITE-ProRule" id="PRU10015"/>
    </source>
</evidence>
<feature type="domain" description="TRAM" evidence="6">
    <location>
        <begin position="1"/>
        <end position="58"/>
    </location>
</feature>
<dbReference type="PROSITE" id="PS01230">
    <property type="entry name" value="TRMA_1"/>
    <property type="match status" value="1"/>
</dbReference>
<evidence type="ECO:0000256" key="1">
    <source>
        <dbReference type="ARBA" id="ARBA00022603"/>
    </source>
</evidence>
<sequence>MEKNQEFIVTIEDMNDDGAGVGKVDGYIWFVKDAVIGDVVRAKAMKMKKSYGFARLMEVLEPSASRVIPSCPVARQCGGCQLQAMSYEEQLKFKERKVMNNLIRIGKFAEDEIHMLPIMGMEEPWRYRNKAQFPFGKDKDGNVIAGFYAGRTHAIVEAEDCLLGVEENREILDIVKQFMKEMKIEPYDELSHKGLVRHVLIRKGFKTGEIMVCLVINGNKLPSKERLVEMLTGGDGVKGMTSISYSVNQEKTNVIMGKEIVNLYGPGYITDYIGNVKYQISPLSFYQVNPVQTERLYGTALEYAGLTGNEIVWDLYCGIGTISLFLAQKAQKVYGVEIVSQAIKDARRNAEINGIHNAEFFVGKAEEVLPEQFEKKHVHADVIVVDPPRKGCDAVCLDTILKMRPERVVYVSCDSATLARDLRYLADGGYVVERGKCCDMFPGTVHVETVVELSRKTNG</sequence>
<proteinExistence type="inferred from homology"/>
<dbReference type="InterPro" id="IPR029063">
    <property type="entry name" value="SAM-dependent_MTases_sf"/>
</dbReference>
<accession>A0A412Z3P4</accession>
<comment type="caution">
    <text evidence="7">The sequence shown here is derived from an EMBL/GenBank/DDBJ whole genome shotgun (WGS) entry which is preliminary data.</text>
</comment>
<dbReference type="SUPFAM" id="SSF53335">
    <property type="entry name" value="S-adenosyl-L-methionine-dependent methyltransferases"/>
    <property type="match status" value="1"/>
</dbReference>
<dbReference type="PROSITE" id="PS51687">
    <property type="entry name" value="SAM_MT_RNA_M5U"/>
    <property type="match status" value="1"/>
</dbReference>
<keyword evidence="3 4" id="KW-0949">S-adenosyl-L-methionine</keyword>
<dbReference type="InterPro" id="IPR010280">
    <property type="entry name" value="U5_MeTrfase_fam"/>
</dbReference>
<dbReference type="InterPro" id="IPR012340">
    <property type="entry name" value="NA-bd_OB-fold"/>
</dbReference>
<dbReference type="AlphaFoldDB" id="A0A412Z3P4"/>
<dbReference type="Gene3D" id="2.40.50.1070">
    <property type="match status" value="1"/>
</dbReference>
<feature type="binding site" evidence="4">
    <location>
        <position position="316"/>
    </location>
    <ligand>
        <name>S-adenosyl-L-methionine</name>
        <dbReference type="ChEBI" id="CHEBI:59789"/>
    </ligand>
</feature>
<dbReference type="GO" id="GO:0070041">
    <property type="term" value="F:rRNA (uridine-C5-)-methyltransferase activity"/>
    <property type="evidence" value="ECO:0007669"/>
    <property type="project" value="UniProtKB-ARBA"/>
</dbReference>
<dbReference type="RefSeq" id="WP_118019083.1">
    <property type="nucleotide sequence ID" value="NZ_QRZM01000007.1"/>
</dbReference>
<feature type="active site" description="Nucleophile" evidence="4">
    <location>
        <position position="413"/>
    </location>
</feature>
<gene>
    <name evidence="7" type="ORF">DWW02_18310</name>
</gene>
<dbReference type="FunFam" id="2.40.50.1070:FF:000003">
    <property type="entry name" value="23S rRNA (Uracil-5-)-methyltransferase RumA"/>
    <property type="match status" value="1"/>
</dbReference>
<dbReference type="Proteomes" id="UP000284543">
    <property type="component" value="Unassembled WGS sequence"/>
</dbReference>
<evidence type="ECO:0000313" key="7">
    <source>
        <dbReference type="EMBL" id="RGV74607.1"/>
    </source>
</evidence>
<dbReference type="FunFam" id="2.40.50.140:FF:000097">
    <property type="entry name" value="23S rRNA (uracil(1939)-C(5))-methyltransferase RlmD"/>
    <property type="match status" value="1"/>
</dbReference>